<dbReference type="CDD" id="cd00190">
    <property type="entry name" value="Tryp_SPc"/>
    <property type="match status" value="1"/>
</dbReference>
<dbReference type="Proteomes" id="UP001497623">
    <property type="component" value="Unassembled WGS sequence"/>
</dbReference>
<organism evidence="8 9">
    <name type="scientific">Meganyctiphanes norvegica</name>
    <name type="common">Northern krill</name>
    <name type="synonym">Thysanopoda norvegica</name>
    <dbReference type="NCBI Taxonomy" id="48144"/>
    <lineage>
        <taxon>Eukaryota</taxon>
        <taxon>Metazoa</taxon>
        <taxon>Ecdysozoa</taxon>
        <taxon>Arthropoda</taxon>
        <taxon>Crustacea</taxon>
        <taxon>Multicrustacea</taxon>
        <taxon>Malacostraca</taxon>
        <taxon>Eumalacostraca</taxon>
        <taxon>Eucarida</taxon>
        <taxon>Euphausiacea</taxon>
        <taxon>Euphausiidae</taxon>
        <taxon>Meganyctiphanes</taxon>
    </lineage>
</organism>
<dbReference type="PROSITE" id="PS50240">
    <property type="entry name" value="TRYPSIN_DOM"/>
    <property type="match status" value="1"/>
</dbReference>
<accession>A0AAV2Q9N6</accession>
<evidence type="ECO:0000259" key="7">
    <source>
        <dbReference type="PROSITE" id="PS50240"/>
    </source>
</evidence>
<dbReference type="InterPro" id="IPR051487">
    <property type="entry name" value="Ser/Thr_Proteases_Immune/Dev"/>
</dbReference>
<dbReference type="PRINTS" id="PR00722">
    <property type="entry name" value="CHYMOTRYPSIN"/>
</dbReference>
<protein>
    <recommendedName>
        <fullName evidence="7">Peptidase S1 domain-containing protein</fullName>
    </recommendedName>
</protein>
<keyword evidence="6" id="KW-0732">Signal</keyword>
<feature type="chain" id="PRO_5043539464" description="Peptidase S1 domain-containing protein" evidence="6">
    <location>
        <begin position="24"/>
        <end position="416"/>
    </location>
</feature>
<dbReference type="SMART" id="SM00020">
    <property type="entry name" value="Tryp_SPc"/>
    <property type="match status" value="1"/>
</dbReference>
<comment type="similarity">
    <text evidence="4">Belongs to the peptidase S1 family. CLIP subfamily.</text>
</comment>
<evidence type="ECO:0000313" key="8">
    <source>
        <dbReference type="EMBL" id="CAL4073635.1"/>
    </source>
</evidence>
<dbReference type="Pfam" id="PF00089">
    <property type="entry name" value="Trypsin"/>
    <property type="match status" value="1"/>
</dbReference>
<dbReference type="GO" id="GO:0005576">
    <property type="term" value="C:extracellular region"/>
    <property type="evidence" value="ECO:0007669"/>
    <property type="project" value="UniProtKB-SubCell"/>
</dbReference>
<dbReference type="FunFam" id="2.40.10.10:FF:000038">
    <property type="entry name" value="Serine protease"/>
    <property type="match status" value="1"/>
</dbReference>
<keyword evidence="9" id="KW-1185">Reference proteome</keyword>
<evidence type="ECO:0000256" key="4">
    <source>
        <dbReference type="ARBA" id="ARBA00024195"/>
    </source>
</evidence>
<dbReference type="SUPFAM" id="SSF50494">
    <property type="entry name" value="Trypsin-like serine proteases"/>
    <property type="match status" value="1"/>
</dbReference>
<comment type="subcellular location">
    <subcellularLocation>
        <location evidence="1">Secreted</location>
    </subcellularLocation>
</comment>
<evidence type="ECO:0000256" key="3">
    <source>
        <dbReference type="ARBA" id="ARBA00023157"/>
    </source>
</evidence>
<gene>
    <name evidence="8" type="ORF">MNOR_LOCUS9183</name>
</gene>
<dbReference type="Gene3D" id="2.40.10.10">
    <property type="entry name" value="Trypsin-like serine proteases"/>
    <property type="match status" value="2"/>
</dbReference>
<dbReference type="GO" id="GO:0004252">
    <property type="term" value="F:serine-type endopeptidase activity"/>
    <property type="evidence" value="ECO:0007669"/>
    <property type="project" value="InterPro"/>
</dbReference>
<evidence type="ECO:0000313" key="9">
    <source>
        <dbReference type="Proteomes" id="UP001497623"/>
    </source>
</evidence>
<evidence type="ECO:0000256" key="1">
    <source>
        <dbReference type="ARBA" id="ARBA00004613"/>
    </source>
</evidence>
<sequence length="416" mass="43710">MLGKRAVVATASMLMMLIWPSESKPQNVDTSHISDTALIDAFGVGSGSKCNCVPLTSCCDKRPGDTTQKPGTNSAGVPILQGLVDDRTIVGPPISINIGDRQNSPNAQCSDLLTVCCAKECPKLTQTPGTQDPGPAQPPGPAPQPRGCGTTNPDGVGVRVIGFTAQQAQLGEFPWMVAVLDKTNKYVAGASLLHPRIVLTAAHKVHTQVASNLIARIGDWDISATTEPIPPQNINVAKVLTHTGFDRTTLVNDVALLVLQSDAVLGKTVMPICLPEPRQTFDGADCIVTGWGKDVFGKTGQFQKILKKVTVPAVNHNQCQTQLRSTRLGSTFTLHDTFNCAGGNGEDACDGDGGSPLICPNPRNPAEYVQMGVVAWGIGCGKVGNPGVYGSIPATADWITSTIDQEISPGFDVRIG</sequence>
<dbReference type="GO" id="GO:0006508">
    <property type="term" value="P:proteolysis"/>
    <property type="evidence" value="ECO:0007669"/>
    <property type="project" value="InterPro"/>
</dbReference>
<reference evidence="8 9" key="1">
    <citation type="submission" date="2024-05" db="EMBL/GenBank/DDBJ databases">
        <authorList>
            <person name="Wallberg A."/>
        </authorList>
    </citation>
    <scope>NUCLEOTIDE SEQUENCE [LARGE SCALE GENOMIC DNA]</scope>
</reference>
<feature type="compositionally biased region" description="Pro residues" evidence="5">
    <location>
        <begin position="135"/>
        <end position="144"/>
    </location>
</feature>
<dbReference type="EMBL" id="CAXKWB010004384">
    <property type="protein sequence ID" value="CAL4073635.1"/>
    <property type="molecule type" value="Genomic_DNA"/>
</dbReference>
<evidence type="ECO:0000256" key="2">
    <source>
        <dbReference type="ARBA" id="ARBA00022525"/>
    </source>
</evidence>
<dbReference type="PANTHER" id="PTHR24256">
    <property type="entry name" value="TRYPTASE-RELATED"/>
    <property type="match status" value="1"/>
</dbReference>
<keyword evidence="2" id="KW-0964">Secreted</keyword>
<feature type="signal peptide" evidence="6">
    <location>
        <begin position="1"/>
        <end position="23"/>
    </location>
</feature>
<dbReference type="InterPro" id="IPR001254">
    <property type="entry name" value="Trypsin_dom"/>
</dbReference>
<feature type="region of interest" description="Disordered" evidence="5">
    <location>
        <begin position="126"/>
        <end position="151"/>
    </location>
</feature>
<keyword evidence="3" id="KW-1015">Disulfide bond</keyword>
<name>A0AAV2Q9N6_MEGNR</name>
<evidence type="ECO:0000256" key="6">
    <source>
        <dbReference type="SAM" id="SignalP"/>
    </source>
</evidence>
<dbReference type="InterPro" id="IPR001314">
    <property type="entry name" value="Peptidase_S1A"/>
</dbReference>
<evidence type="ECO:0000256" key="5">
    <source>
        <dbReference type="SAM" id="MobiDB-lite"/>
    </source>
</evidence>
<dbReference type="AlphaFoldDB" id="A0AAV2Q9N6"/>
<feature type="domain" description="Peptidase S1" evidence="7">
    <location>
        <begin position="160"/>
        <end position="404"/>
    </location>
</feature>
<proteinExistence type="inferred from homology"/>
<dbReference type="InterPro" id="IPR043504">
    <property type="entry name" value="Peptidase_S1_PA_chymotrypsin"/>
</dbReference>
<dbReference type="InterPro" id="IPR009003">
    <property type="entry name" value="Peptidase_S1_PA"/>
</dbReference>
<comment type="caution">
    <text evidence="8">The sequence shown here is derived from an EMBL/GenBank/DDBJ whole genome shotgun (WGS) entry which is preliminary data.</text>
</comment>